<dbReference type="Proteomes" id="UP000694844">
    <property type="component" value="Chromosome 1"/>
</dbReference>
<dbReference type="RefSeq" id="XP_022286583.1">
    <property type="nucleotide sequence ID" value="XM_022430875.1"/>
</dbReference>
<evidence type="ECO:0000256" key="1">
    <source>
        <dbReference type="SAM" id="Phobius"/>
    </source>
</evidence>
<keyword evidence="1" id="KW-1133">Transmembrane helix</keyword>
<evidence type="ECO:0000313" key="3">
    <source>
        <dbReference type="RefSeq" id="XP_022286583.1"/>
    </source>
</evidence>
<accession>A0A8B8A7G4</accession>
<dbReference type="OrthoDB" id="192253at2759"/>
<keyword evidence="1" id="KW-0472">Membrane</keyword>
<protein>
    <submittedName>
        <fullName evidence="3">Uncharacterized protein LOC111099529</fullName>
    </submittedName>
</protein>
<dbReference type="Gene3D" id="2.170.300.10">
    <property type="entry name" value="Tie2 ligand-binding domain superfamily"/>
    <property type="match status" value="1"/>
</dbReference>
<keyword evidence="1" id="KW-0812">Transmembrane</keyword>
<reference evidence="2" key="1">
    <citation type="submission" date="2024-06" db="UniProtKB">
        <authorList>
            <consortium name="RefSeq"/>
        </authorList>
    </citation>
    <scope>NUCLEOTIDE SEQUENCE [LARGE SCALE GENOMIC DNA]</scope>
</reference>
<feature type="transmembrane region" description="Helical" evidence="1">
    <location>
        <begin position="105"/>
        <end position="124"/>
    </location>
</feature>
<dbReference type="GeneID" id="111099529"/>
<name>A0A8B8A7G4_CRAVI</name>
<dbReference type="AlphaFoldDB" id="A0A8B8A7G4"/>
<evidence type="ECO:0000313" key="2">
    <source>
        <dbReference type="Proteomes" id="UP000694844"/>
    </source>
</evidence>
<dbReference type="KEGG" id="cvn:111099529"/>
<sequence length="302" mass="33302">MNSIQLVACTLVLTEKIYVHVYAHYTCNVTAGTCCADHQLVGGICLPCVGSWGLQCTQDCPDGFYGFGCRSKCNCHPNQTCDNIDGCIENRSEDQEKPGILCDTLLVTSICSGSLCLILIVYILGKRFIKKSMSVDSKEQPETLDVEQHTHIVHNCLLEKSTSRSYNQASSSCDRIIHTNPSQTGNFEGTLDGDYSPMCISQESFDTEHPISGTPSVCSFSYDKCQINPANYDSSGRKGREMISVPKQLSKSQILFPSSKMLVERIPNQNIMSSMTNIQLDVNSALTRHQNAHQVHLNALKS</sequence>
<reference evidence="3" key="2">
    <citation type="submission" date="2025-08" db="UniProtKB">
        <authorList>
            <consortium name="RefSeq"/>
        </authorList>
    </citation>
    <scope>IDENTIFICATION</scope>
    <source>
        <tissue evidence="3">Whole sample</tissue>
    </source>
</reference>
<gene>
    <name evidence="3" type="primary">LOC111099529</name>
</gene>
<organism evidence="2 3">
    <name type="scientific">Crassostrea virginica</name>
    <name type="common">Eastern oyster</name>
    <dbReference type="NCBI Taxonomy" id="6565"/>
    <lineage>
        <taxon>Eukaryota</taxon>
        <taxon>Metazoa</taxon>
        <taxon>Spiralia</taxon>
        <taxon>Lophotrochozoa</taxon>
        <taxon>Mollusca</taxon>
        <taxon>Bivalvia</taxon>
        <taxon>Autobranchia</taxon>
        <taxon>Pteriomorphia</taxon>
        <taxon>Ostreida</taxon>
        <taxon>Ostreoidea</taxon>
        <taxon>Ostreidae</taxon>
        <taxon>Crassostrea</taxon>
    </lineage>
</organism>
<keyword evidence="2" id="KW-1185">Reference proteome</keyword>
<proteinExistence type="predicted"/>